<feature type="transmembrane region" description="Helical" evidence="2">
    <location>
        <begin position="283"/>
        <end position="301"/>
    </location>
</feature>
<feature type="transmembrane region" description="Helical" evidence="2">
    <location>
        <begin position="532"/>
        <end position="551"/>
    </location>
</feature>
<feature type="transmembrane region" description="Helical" evidence="2">
    <location>
        <begin position="649"/>
        <end position="670"/>
    </location>
</feature>
<dbReference type="InterPro" id="IPR014600">
    <property type="entry name" value="UCP035905_mem"/>
</dbReference>
<feature type="region of interest" description="Disordered" evidence="1">
    <location>
        <begin position="109"/>
        <end position="128"/>
    </location>
</feature>
<feature type="transmembrane region" description="Helical" evidence="2">
    <location>
        <begin position="846"/>
        <end position="864"/>
    </location>
</feature>
<feature type="transmembrane region" description="Helical" evidence="2">
    <location>
        <begin position="391"/>
        <end position="411"/>
    </location>
</feature>
<keyword evidence="4" id="KW-1185">Reference proteome</keyword>
<feature type="transmembrane region" description="Helical" evidence="2">
    <location>
        <begin position="258"/>
        <end position="277"/>
    </location>
</feature>
<feature type="transmembrane region" description="Helical" evidence="2">
    <location>
        <begin position="619"/>
        <end position="642"/>
    </location>
</feature>
<keyword evidence="2" id="KW-0472">Membrane</keyword>
<dbReference type="EMBL" id="CP063231">
    <property type="protein sequence ID" value="URL57037.1"/>
    <property type="molecule type" value="Genomic_DNA"/>
</dbReference>
<feature type="transmembrane region" description="Helical" evidence="2">
    <location>
        <begin position="205"/>
        <end position="226"/>
    </location>
</feature>
<feature type="transmembrane region" description="Helical" evidence="2">
    <location>
        <begin position="423"/>
        <end position="440"/>
    </location>
</feature>
<evidence type="ECO:0000256" key="1">
    <source>
        <dbReference type="SAM" id="MobiDB-lite"/>
    </source>
</evidence>
<keyword evidence="2" id="KW-0812">Transmembrane</keyword>
<evidence type="ECO:0000313" key="3">
    <source>
        <dbReference type="EMBL" id="URL57037.1"/>
    </source>
</evidence>
<dbReference type="Pfam" id="PF10101">
    <property type="entry name" value="DUF2339"/>
    <property type="match status" value="1"/>
</dbReference>
<name>A0ABY4SZA0_9GAMM</name>
<feature type="transmembrane region" description="Helical" evidence="2">
    <location>
        <begin position="718"/>
        <end position="736"/>
    </location>
</feature>
<reference evidence="3" key="1">
    <citation type="submission" date="2020-10" db="EMBL/GenBank/DDBJ databases">
        <title>Whole-genome sequence of Luteibacter sp. EIF3.</title>
        <authorList>
            <person name="Friedrich I."/>
            <person name="Hertel R."/>
            <person name="Daniel R."/>
        </authorList>
    </citation>
    <scope>NUCLEOTIDE SEQUENCE</scope>
    <source>
        <strain evidence="3">EIF3</strain>
    </source>
</reference>
<feature type="transmembrane region" description="Helical" evidence="2">
    <location>
        <begin position="148"/>
        <end position="168"/>
    </location>
</feature>
<feature type="transmembrane region" description="Helical" evidence="2">
    <location>
        <begin position="748"/>
        <end position="769"/>
    </location>
</feature>
<dbReference type="PANTHER" id="PTHR38434:SF1">
    <property type="entry name" value="BLL2549 PROTEIN"/>
    <property type="match status" value="1"/>
</dbReference>
<dbReference type="InterPro" id="IPR019286">
    <property type="entry name" value="DUF2339_TM"/>
</dbReference>
<dbReference type="RefSeq" id="WP_250337995.1">
    <property type="nucleotide sequence ID" value="NZ_CP063231.1"/>
</dbReference>
<sequence>MYLVWGIVGAVIGAFVGEGFGGGIAGFAIGFLWGRTSQLRRDLDDARRALERLETASVTPPAVDVGPSPAVSTVQPPTPPPMPEAPTPWPVPEQATRPRETLVEDVRHEPAPLPSAPREPLPPPRPGGPTLVERLTASIKRWFTEGNVPVKVGMLVLFAGIAAFLKYASDSGLLRVPVSVRLSLVALAAIAGVAFGWRQRDRRRAFALSLQGGAIGVLVMTVFAAYRLYGVLPAGATFALLIVFVGALGVLAVVQDALALAVLGLVAGFAAPIIASSGHGNHVALFSYYAVLNLGILGIAWKRAWRVLNVLGFIATFGVGTAWGVLSYNPALFASTEPFLILHFLLYVAVPWLHVLRSPRRERAILDGCLMFGNPIACLLLQGALLDWQPMPLAISALVAAAIYVAIAFAIRRRDDMTLLRETWAVLAVAFATIAVPLALSASVTASVFALEGAGLIWLGFRQGRRLPRWSGVGLQLVAGAAWVLATVFHSHYNDTPFLNAVFIGSLLLVVGAVAGVWQFDRHGASQGVSSLARIGLLVWAVLWWMVAFAYEIETFVVDDRVAAASWLALLSVTGCLLALACRRVRKLDLGVVLAFGLPLALLAGIAVVLSAANAGIQWLLGWPLLAVAISAVTGVVALRAVQAHRVAAVASVTLWWLHWLAVFTTAIALAIDPSWSLGQGWQMLACALPTLVLAALVLWGGRWLAMSLADRATDIRYAVGACATLAIIIVGLHALSSAGNPKPLPFLPVLNPLDLLLLAVLAFAARAMSDRLVPDRVRTWRPAVLAAMFFVIATSMTLRAVHHLGGVPWNDYMPRSSLAELSLTVVWSAIGVVAWVLGSRRGQRLLWLAGAATMALVLLKLLLVDRGHLGNLFGIASFIAYGLLCTVIGYLAPAPPRVAANDPSESPHAS</sequence>
<feature type="transmembrane region" description="Helical" evidence="2">
    <location>
        <begin position="870"/>
        <end position="893"/>
    </location>
</feature>
<feature type="compositionally biased region" description="Pro residues" evidence="1">
    <location>
        <begin position="111"/>
        <end position="127"/>
    </location>
</feature>
<feature type="transmembrane region" description="Helical" evidence="2">
    <location>
        <begin position="822"/>
        <end position="839"/>
    </location>
</feature>
<dbReference type="PANTHER" id="PTHR38434">
    <property type="entry name" value="BLL2549 PROTEIN"/>
    <property type="match status" value="1"/>
</dbReference>
<gene>
    <name evidence="3" type="ORF">IM816_10215</name>
</gene>
<dbReference type="PIRSF" id="PIRSF035905">
    <property type="entry name" value="UCP035905_mp"/>
    <property type="match status" value="1"/>
</dbReference>
<evidence type="ECO:0000313" key="4">
    <source>
        <dbReference type="Proteomes" id="UP001056681"/>
    </source>
</evidence>
<feature type="transmembrane region" description="Helical" evidence="2">
    <location>
        <begin position="180"/>
        <end position="198"/>
    </location>
</feature>
<feature type="transmembrane region" description="Helical" evidence="2">
    <location>
        <begin position="232"/>
        <end position="251"/>
    </location>
</feature>
<feature type="transmembrane region" description="Helical" evidence="2">
    <location>
        <begin position="332"/>
        <end position="353"/>
    </location>
</feature>
<feature type="transmembrane region" description="Helical" evidence="2">
    <location>
        <begin position="498"/>
        <end position="520"/>
    </location>
</feature>
<feature type="transmembrane region" description="Helical" evidence="2">
    <location>
        <begin position="308"/>
        <end position="326"/>
    </location>
</feature>
<feature type="transmembrane region" description="Helical" evidence="2">
    <location>
        <begin position="365"/>
        <end position="385"/>
    </location>
</feature>
<accession>A0ABY4SZA0</accession>
<evidence type="ECO:0000256" key="2">
    <source>
        <dbReference type="SAM" id="Phobius"/>
    </source>
</evidence>
<feature type="transmembrane region" description="Helical" evidence="2">
    <location>
        <begin position="781"/>
        <end position="802"/>
    </location>
</feature>
<keyword evidence="2" id="KW-1133">Transmembrane helix</keyword>
<feature type="transmembrane region" description="Helical" evidence="2">
    <location>
        <begin position="6"/>
        <end position="33"/>
    </location>
</feature>
<protein>
    <submittedName>
        <fullName evidence="3">DUF2339 domain-containing protein</fullName>
    </submittedName>
</protein>
<feature type="region of interest" description="Disordered" evidence="1">
    <location>
        <begin position="58"/>
        <end position="99"/>
    </location>
</feature>
<feature type="transmembrane region" description="Helical" evidence="2">
    <location>
        <begin position="563"/>
        <end position="581"/>
    </location>
</feature>
<proteinExistence type="predicted"/>
<dbReference type="Proteomes" id="UP001056681">
    <property type="component" value="Chromosome"/>
</dbReference>
<feature type="compositionally biased region" description="Pro residues" evidence="1">
    <location>
        <begin position="76"/>
        <end position="91"/>
    </location>
</feature>
<feature type="transmembrane region" description="Helical" evidence="2">
    <location>
        <begin position="682"/>
        <end position="706"/>
    </location>
</feature>
<organism evidence="3 4">
    <name type="scientific">Luteibacter flocculans</name>
    <dbReference type="NCBI Taxonomy" id="2780091"/>
    <lineage>
        <taxon>Bacteria</taxon>
        <taxon>Pseudomonadati</taxon>
        <taxon>Pseudomonadota</taxon>
        <taxon>Gammaproteobacteria</taxon>
        <taxon>Lysobacterales</taxon>
        <taxon>Rhodanobacteraceae</taxon>
        <taxon>Luteibacter</taxon>
    </lineage>
</organism>
<feature type="transmembrane region" description="Helical" evidence="2">
    <location>
        <begin position="593"/>
        <end position="613"/>
    </location>
</feature>